<dbReference type="InterPro" id="IPR021247">
    <property type="entry name" value="DUF2785"/>
</dbReference>
<evidence type="ECO:0000313" key="2">
    <source>
        <dbReference type="Proteomes" id="UP000198742"/>
    </source>
</evidence>
<reference evidence="2" key="1">
    <citation type="submission" date="2016-10" db="EMBL/GenBank/DDBJ databases">
        <authorList>
            <person name="Varghese N."/>
            <person name="Submissions S."/>
        </authorList>
    </citation>
    <scope>NUCLEOTIDE SEQUENCE [LARGE SCALE GENOMIC DNA]</scope>
    <source>
        <strain evidence="2">DSM 22017</strain>
    </source>
</reference>
<evidence type="ECO:0000313" key="1">
    <source>
        <dbReference type="EMBL" id="SEC76322.1"/>
    </source>
</evidence>
<dbReference type="EMBL" id="FNRT01000002">
    <property type="protein sequence ID" value="SEC76322.1"/>
    <property type="molecule type" value="Genomic_DNA"/>
</dbReference>
<protein>
    <recommendedName>
        <fullName evidence="3">DUF2785 domain-containing protein</fullName>
    </recommendedName>
</protein>
<accession>A0A1H4V5E7</accession>
<keyword evidence="2" id="KW-1185">Reference proteome</keyword>
<dbReference type="STRING" id="402596.SAMN04489844_2940"/>
<dbReference type="Pfam" id="PF10978">
    <property type="entry name" value="DUF2785"/>
    <property type="match status" value="1"/>
</dbReference>
<name>A0A1H4V5E7_9ACTN</name>
<gene>
    <name evidence="1" type="ORF">SAMN04489844_2940</name>
</gene>
<dbReference type="AlphaFoldDB" id="A0A1H4V5E7"/>
<dbReference type="Proteomes" id="UP000198742">
    <property type="component" value="Unassembled WGS sequence"/>
</dbReference>
<sequence>MIGGMSLGYWNQVQAAGFEVPSDRPLDDLTAELTTMLGSTEPEVRDGTAYPALATWIERGVYDDLLAGLGDGMVAGLAVGLGETGTDTVFRRSFSALILAECLERNNAHHLLPGAKVLDWGDRVVVWFLSEADTRGHVDGKGWAHAVAHGADTIGALAGSPHLAGAEHAVLLDVLAERVLQQPADQPLASGEVDRIAAAAMRVLRRNTLGTEVLEPWIHRIGAAANPYGLGGAADPFLPASGPQALLRALFVHLSLAPEPPTVRPDLLLVVVEALRATNAPYLQVGTR</sequence>
<proteinExistence type="predicted"/>
<evidence type="ECO:0008006" key="3">
    <source>
        <dbReference type="Google" id="ProtNLM"/>
    </source>
</evidence>
<organism evidence="1 2">
    <name type="scientific">Nocardioides exalbidus</name>
    <dbReference type="NCBI Taxonomy" id="402596"/>
    <lineage>
        <taxon>Bacteria</taxon>
        <taxon>Bacillati</taxon>
        <taxon>Actinomycetota</taxon>
        <taxon>Actinomycetes</taxon>
        <taxon>Propionibacteriales</taxon>
        <taxon>Nocardioidaceae</taxon>
        <taxon>Nocardioides</taxon>
    </lineage>
</organism>